<dbReference type="PROSITE" id="PS50109">
    <property type="entry name" value="HIS_KIN"/>
    <property type="match status" value="1"/>
</dbReference>
<keyword evidence="5 16" id="KW-0808">Transferase</keyword>
<evidence type="ECO:0000256" key="6">
    <source>
        <dbReference type="ARBA" id="ARBA00022741"/>
    </source>
</evidence>
<keyword evidence="8" id="KW-0067">ATP-binding</keyword>
<dbReference type="GO" id="GO:0000155">
    <property type="term" value="F:phosphorelay sensor kinase activity"/>
    <property type="evidence" value="ECO:0007669"/>
    <property type="project" value="InterPro"/>
</dbReference>
<protein>
    <recommendedName>
        <fullName evidence="3">histidine kinase</fullName>
        <ecNumber evidence="3">2.7.13.3</ecNumber>
    </recommendedName>
</protein>
<dbReference type="Gene3D" id="3.30.450.20">
    <property type="entry name" value="PAS domain"/>
    <property type="match status" value="2"/>
</dbReference>
<dbReference type="GO" id="GO:0009927">
    <property type="term" value="F:histidine phosphotransfer kinase activity"/>
    <property type="evidence" value="ECO:0007669"/>
    <property type="project" value="TreeGrafter"/>
</dbReference>
<evidence type="ECO:0000256" key="8">
    <source>
        <dbReference type="ARBA" id="ARBA00022840"/>
    </source>
</evidence>
<dbReference type="PRINTS" id="PR00344">
    <property type="entry name" value="BCTRLSENSOR"/>
</dbReference>
<sequence length="630" mass="70185">MSSNGETLEMLARSGAASPNPRTIEEAEAILQQLAGAFLDVGTPGKKNAANPPSSIKTLSTLKEFDPGLRRRIAAVREFQAAYEAVPDALLVVDEDGRITLVNTHLERMFGYPRSELLGQMIEIFVPERFRPNHPDARNAFFREPHVRPMGAGLELYGRHRDGHDIPVEISLSPLGTPSGLMVVATIRDLSKQRRIEAQIRRFEARYRTLVEGLPAVTFMAALDEGLNELYVSPQIETLLGFSQEEWLGNPILWYSQLHPDDRKRWHTEFAVTCSTGKPFNSIYRFYSRAGNVVWVHGEAKVIRDEAGRPLFLQGVAFDITQMKIAEDQLRTLNQTLESRVNERTAELSDANDILHLEIQERQRIEAEVLHIYEDLARAHEEALAANQTKSQFLANMSHELRTPLNAIIGYSELLQLLAARKKDDTYTADLERINKAGKHLLALINDILDISKIEAGKMQLELEIFAVGPLAEEIRETSVPLALKNENELLVKVADNLGVIEADMIRLKQCLLNLLSNACKFTEKGQVTLSVNQVAHGDRDWIEFRVQDSGIGLTDEQSARLFQPFTQADASTTRKFGGTGLGLAITKKLCESMGGQINLESKLGEGSTFTIRLPVYIAPTTAGESISGQ</sequence>
<dbReference type="SUPFAM" id="SSF47384">
    <property type="entry name" value="Homodimeric domain of signal transducing histidine kinase"/>
    <property type="match status" value="1"/>
</dbReference>
<keyword evidence="7" id="KW-0418">Kinase</keyword>
<dbReference type="PROSITE" id="PS50113">
    <property type="entry name" value="PAC"/>
    <property type="match status" value="2"/>
</dbReference>
<feature type="domain" description="PAS" evidence="14">
    <location>
        <begin position="75"/>
        <end position="128"/>
    </location>
</feature>
<dbReference type="PROSITE" id="PS50112">
    <property type="entry name" value="PAS"/>
    <property type="match status" value="2"/>
</dbReference>
<dbReference type="NCBIfam" id="TIGR00229">
    <property type="entry name" value="sensory_box"/>
    <property type="match status" value="2"/>
</dbReference>
<dbReference type="Proteomes" id="UP000317648">
    <property type="component" value="Chromosome"/>
</dbReference>
<comment type="subcellular location">
    <subcellularLocation>
        <location evidence="2">Membrane</location>
    </subcellularLocation>
</comment>
<dbReference type="InterPro" id="IPR013655">
    <property type="entry name" value="PAS_fold_3"/>
</dbReference>
<organism evidence="16 17">
    <name type="scientific">Lignipirellula cremea</name>
    <dbReference type="NCBI Taxonomy" id="2528010"/>
    <lineage>
        <taxon>Bacteria</taxon>
        <taxon>Pseudomonadati</taxon>
        <taxon>Planctomycetota</taxon>
        <taxon>Planctomycetia</taxon>
        <taxon>Pirellulales</taxon>
        <taxon>Pirellulaceae</taxon>
        <taxon>Lignipirellula</taxon>
    </lineage>
</organism>
<keyword evidence="9" id="KW-0902">Two-component regulatory system</keyword>
<feature type="region of interest" description="Disordered" evidence="12">
    <location>
        <begin position="1"/>
        <end position="21"/>
    </location>
</feature>
<dbReference type="CDD" id="cd00082">
    <property type="entry name" value="HisKA"/>
    <property type="match status" value="1"/>
</dbReference>
<evidence type="ECO:0000256" key="2">
    <source>
        <dbReference type="ARBA" id="ARBA00004370"/>
    </source>
</evidence>
<dbReference type="SMART" id="SM00388">
    <property type="entry name" value="HisKA"/>
    <property type="match status" value="1"/>
</dbReference>
<dbReference type="FunFam" id="3.30.565.10:FF:000010">
    <property type="entry name" value="Sensor histidine kinase RcsC"/>
    <property type="match status" value="1"/>
</dbReference>
<evidence type="ECO:0000313" key="17">
    <source>
        <dbReference type="Proteomes" id="UP000317648"/>
    </source>
</evidence>
<dbReference type="CDD" id="cd16922">
    <property type="entry name" value="HATPase_EvgS-ArcB-TorS-like"/>
    <property type="match status" value="1"/>
</dbReference>
<dbReference type="GO" id="GO:0006355">
    <property type="term" value="P:regulation of DNA-templated transcription"/>
    <property type="evidence" value="ECO:0007669"/>
    <property type="project" value="InterPro"/>
</dbReference>
<keyword evidence="6" id="KW-0547">Nucleotide-binding</keyword>
<keyword evidence="4" id="KW-0597">Phosphoprotein</keyword>
<dbReference type="InterPro" id="IPR004358">
    <property type="entry name" value="Sig_transdc_His_kin-like_C"/>
</dbReference>
<evidence type="ECO:0000256" key="1">
    <source>
        <dbReference type="ARBA" id="ARBA00000085"/>
    </source>
</evidence>
<dbReference type="InterPro" id="IPR000700">
    <property type="entry name" value="PAS-assoc_C"/>
</dbReference>
<keyword evidence="10" id="KW-0472">Membrane</keyword>
<evidence type="ECO:0000256" key="10">
    <source>
        <dbReference type="ARBA" id="ARBA00023136"/>
    </source>
</evidence>
<dbReference type="OrthoDB" id="9815750at2"/>
<dbReference type="SUPFAM" id="SSF55874">
    <property type="entry name" value="ATPase domain of HSP90 chaperone/DNA topoisomerase II/histidine kinase"/>
    <property type="match status" value="1"/>
</dbReference>
<evidence type="ECO:0000256" key="12">
    <source>
        <dbReference type="SAM" id="MobiDB-lite"/>
    </source>
</evidence>
<evidence type="ECO:0000256" key="3">
    <source>
        <dbReference type="ARBA" id="ARBA00012438"/>
    </source>
</evidence>
<dbReference type="GO" id="GO:0005524">
    <property type="term" value="F:ATP binding"/>
    <property type="evidence" value="ECO:0007669"/>
    <property type="project" value="UniProtKB-KW"/>
</dbReference>
<dbReference type="Gene3D" id="1.10.287.130">
    <property type="match status" value="1"/>
</dbReference>
<dbReference type="InterPro" id="IPR001610">
    <property type="entry name" value="PAC"/>
</dbReference>
<feature type="domain" description="PAC" evidence="15">
    <location>
        <begin position="152"/>
        <end position="202"/>
    </location>
</feature>
<evidence type="ECO:0000256" key="11">
    <source>
        <dbReference type="ARBA" id="ARBA00023306"/>
    </source>
</evidence>
<dbReference type="AlphaFoldDB" id="A0A518E532"/>
<evidence type="ECO:0000256" key="9">
    <source>
        <dbReference type="ARBA" id="ARBA00023012"/>
    </source>
</evidence>
<dbReference type="Pfam" id="PF08447">
    <property type="entry name" value="PAS_3"/>
    <property type="match status" value="1"/>
</dbReference>
<dbReference type="InterPro" id="IPR036890">
    <property type="entry name" value="HATPase_C_sf"/>
</dbReference>
<gene>
    <name evidence="16" type="primary">pleC_2</name>
    <name evidence="16" type="ORF">Pla8534_71070</name>
</gene>
<dbReference type="InterPro" id="IPR003594">
    <property type="entry name" value="HATPase_dom"/>
</dbReference>
<dbReference type="PANTHER" id="PTHR43047">
    <property type="entry name" value="TWO-COMPONENT HISTIDINE PROTEIN KINASE"/>
    <property type="match status" value="1"/>
</dbReference>
<dbReference type="InterPro" id="IPR000014">
    <property type="entry name" value="PAS"/>
</dbReference>
<feature type="domain" description="PAS" evidence="14">
    <location>
        <begin position="203"/>
        <end position="263"/>
    </location>
</feature>
<dbReference type="Pfam" id="PF02518">
    <property type="entry name" value="HATPase_c"/>
    <property type="match status" value="1"/>
</dbReference>
<dbReference type="SMART" id="SM00387">
    <property type="entry name" value="HATPase_c"/>
    <property type="match status" value="1"/>
</dbReference>
<dbReference type="SUPFAM" id="SSF55785">
    <property type="entry name" value="PYP-like sensor domain (PAS domain)"/>
    <property type="match status" value="2"/>
</dbReference>
<keyword evidence="11" id="KW-0131">Cell cycle</keyword>
<comment type="catalytic activity">
    <reaction evidence="1">
        <text>ATP + protein L-histidine = ADP + protein N-phospho-L-histidine.</text>
        <dbReference type="EC" id="2.7.13.3"/>
    </reaction>
</comment>
<dbReference type="Pfam" id="PF00989">
    <property type="entry name" value="PAS"/>
    <property type="match status" value="1"/>
</dbReference>
<name>A0A518E532_9BACT</name>
<evidence type="ECO:0000256" key="4">
    <source>
        <dbReference type="ARBA" id="ARBA00022553"/>
    </source>
</evidence>
<dbReference type="CDD" id="cd00130">
    <property type="entry name" value="PAS"/>
    <property type="match status" value="2"/>
</dbReference>
<dbReference type="InterPro" id="IPR013767">
    <property type="entry name" value="PAS_fold"/>
</dbReference>
<dbReference type="SMART" id="SM00091">
    <property type="entry name" value="PAS"/>
    <property type="match status" value="2"/>
</dbReference>
<dbReference type="InterPro" id="IPR036097">
    <property type="entry name" value="HisK_dim/P_sf"/>
</dbReference>
<dbReference type="RefSeq" id="WP_145059019.1">
    <property type="nucleotide sequence ID" value="NZ_CP036433.1"/>
</dbReference>
<dbReference type="SMART" id="SM00086">
    <property type="entry name" value="PAC"/>
    <property type="match status" value="2"/>
</dbReference>
<dbReference type="InterPro" id="IPR005467">
    <property type="entry name" value="His_kinase_dom"/>
</dbReference>
<dbReference type="InterPro" id="IPR003661">
    <property type="entry name" value="HisK_dim/P_dom"/>
</dbReference>
<proteinExistence type="predicted"/>
<accession>A0A518E532</accession>
<reference evidence="16 17" key="1">
    <citation type="submission" date="2019-02" db="EMBL/GenBank/DDBJ databases">
        <title>Deep-cultivation of Planctomycetes and their phenomic and genomic characterization uncovers novel biology.</title>
        <authorList>
            <person name="Wiegand S."/>
            <person name="Jogler M."/>
            <person name="Boedeker C."/>
            <person name="Pinto D."/>
            <person name="Vollmers J."/>
            <person name="Rivas-Marin E."/>
            <person name="Kohn T."/>
            <person name="Peeters S.H."/>
            <person name="Heuer A."/>
            <person name="Rast P."/>
            <person name="Oberbeckmann S."/>
            <person name="Bunk B."/>
            <person name="Jeske O."/>
            <person name="Meyerdierks A."/>
            <person name="Storesund J.E."/>
            <person name="Kallscheuer N."/>
            <person name="Luecker S."/>
            <person name="Lage O.M."/>
            <person name="Pohl T."/>
            <person name="Merkel B.J."/>
            <person name="Hornburger P."/>
            <person name="Mueller R.-W."/>
            <person name="Bruemmer F."/>
            <person name="Labrenz M."/>
            <person name="Spormann A.M."/>
            <person name="Op den Camp H."/>
            <person name="Overmann J."/>
            <person name="Amann R."/>
            <person name="Jetten M.S.M."/>
            <person name="Mascher T."/>
            <person name="Medema M.H."/>
            <person name="Devos D.P."/>
            <person name="Kaster A.-K."/>
            <person name="Ovreas L."/>
            <person name="Rohde M."/>
            <person name="Galperin M.Y."/>
            <person name="Jogler C."/>
        </authorList>
    </citation>
    <scope>NUCLEOTIDE SEQUENCE [LARGE SCALE GENOMIC DNA]</scope>
    <source>
        <strain evidence="16 17">Pla85_3_4</strain>
    </source>
</reference>
<keyword evidence="17" id="KW-1185">Reference proteome</keyword>
<dbReference type="PANTHER" id="PTHR43047:SF63">
    <property type="entry name" value="HISTIDINE KINASE"/>
    <property type="match status" value="1"/>
</dbReference>
<evidence type="ECO:0000259" key="15">
    <source>
        <dbReference type="PROSITE" id="PS50113"/>
    </source>
</evidence>
<dbReference type="KEGG" id="lcre:Pla8534_71070"/>
<dbReference type="Pfam" id="PF00512">
    <property type="entry name" value="HisKA"/>
    <property type="match status" value="1"/>
</dbReference>
<evidence type="ECO:0000259" key="13">
    <source>
        <dbReference type="PROSITE" id="PS50109"/>
    </source>
</evidence>
<evidence type="ECO:0000313" key="16">
    <source>
        <dbReference type="EMBL" id="QDU99194.1"/>
    </source>
</evidence>
<evidence type="ECO:0000256" key="5">
    <source>
        <dbReference type="ARBA" id="ARBA00022679"/>
    </source>
</evidence>
<dbReference type="FunFam" id="1.10.287.130:FF:000038">
    <property type="entry name" value="Sensory transduction histidine kinase"/>
    <property type="match status" value="1"/>
</dbReference>
<feature type="domain" description="Histidine kinase" evidence="13">
    <location>
        <begin position="396"/>
        <end position="618"/>
    </location>
</feature>
<evidence type="ECO:0000259" key="14">
    <source>
        <dbReference type="PROSITE" id="PS50112"/>
    </source>
</evidence>
<feature type="domain" description="PAC" evidence="15">
    <location>
        <begin position="280"/>
        <end position="332"/>
    </location>
</feature>
<evidence type="ECO:0000256" key="7">
    <source>
        <dbReference type="ARBA" id="ARBA00022777"/>
    </source>
</evidence>
<dbReference type="EMBL" id="CP036433">
    <property type="protein sequence ID" value="QDU99194.1"/>
    <property type="molecule type" value="Genomic_DNA"/>
</dbReference>
<dbReference type="InterPro" id="IPR035965">
    <property type="entry name" value="PAS-like_dom_sf"/>
</dbReference>
<dbReference type="EC" id="2.7.13.3" evidence="3"/>
<dbReference type="GO" id="GO:0005886">
    <property type="term" value="C:plasma membrane"/>
    <property type="evidence" value="ECO:0007669"/>
    <property type="project" value="TreeGrafter"/>
</dbReference>
<dbReference type="Gene3D" id="3.30.565.10">
    <property type="entry name" value="Histidine kinase-like ATPase, C-terminal domain"/>
    <property type="match status" value="1"/>
</dbReference>